<gene>
    <name evidence="2" type="ORF">VITISV_043613</name>
</gene>
<dbReference type="EMBL" id="AM471614">
    <property type="protein sequence ID" value="CAN72712.1"/>
    <property type="molecule type" value="Genomic_DNA"/>
</dbReference>
<dbReference type="OrthoDB" id="1938580at2759"/>
<name>A5BUH2_VITVI</name>
<accession>A5BUH2</accession>
<proteinExistence type="predicted"/>
<dbReference type="ExpressionAtlas" id="A5BUH2">
    <property type="expression patterns" value="baseline and differential"/>
</dbReference>
<protein>
    <submittedName>
        <fullName evidence="2">Uncharacterized protein</fullName>
    </submittedName>
</protein>
<dbReference type="AlphaFoldDB" id="A5BUH2"/>
<sequence>MSNESGASFQLYSLGWRVMEEENEEIIALGMRRWVENRTWIGIYLEGFVRTLPWTSGAFVQIQPLEGSSPQAAASETNPDFLFGLDKGLAPPPPVKLQDPTPPPTIPDVLPKDYSVRSDPGLKDCHVVGDPVVSLADFQRQIQMEQSSGDNGWFNG</sequence>
<feature type="region of interest" description="Disordered" evidence="1">
    <location>
        <begin position="83"/>
        <end position="113"/>
    </location>
</feature>
<feature type="compositionally biased region" description="Pro residues" evidence="1">
    <location>
        <begin position="90"/>
        <end position="106"/>
    </location>
</feature>
<evidence type="ECO:0000256" key="1">
    <source>
        <dbReference type="SAM" id="MobiDB-lite"/>
    </source>
</evidence>
<reference evidence="2" key="1">
    <citation type="journal article" date="2007" name="PLoS ONE">
        <title>The first genome sequence of an elite grapevine cultivar (Pinot noir Vitis vinifera L.): coping with a highly heterozygous genome.</title>
        <authorList>
            <person name="Velasco R."/>
            <person name="Zharkikh A."/>
            <person name="Troggio M."/>
            <person name="Cartwright D.A."/>
            <person name="Cestaro A."/>
            <person name="Pruss D."/>
            <person name="Pindo M."/>
            <person name="FitzGerald L.M."/>
            <person name="Vezzulli S."/>
            <person name="Reid J."/>
            <person name="Malacarne G."/>
            <person name="Iliev D."/>
            <person name="Coppola G."/>
            <person name="Wardell B."/>
            <person name="Micheletti D."/>
            <person name="Macalma T."/>
            <person name="Facci M."/>
            <person name="Mitchell J.T."/>
            <person name="Perazzolli M."/>
            <person name="Eldredge G."/>
            <person name="Gatto P."/>
            <person name="Oyzerski R."/>
            <person name="Moretto M."/>
            <person name="Gutin N."/>
            <person name="Stefanini M."/>
            <person name="Chen Y."/>
            <person name="Segala C."/>
            <person name="Davenport C."/>
            <person name="Dematte L."/>
            <person name="Mraz A."/>
            <person name="Battilana J."/>
            <person name="Stormo K."/>
            <person name="Costa F."/>
            <person name="Tao Q."/>
            <person name="Si-Ammour A."/>
            <person name="Harkins T."/>
            <person name="Lackey A."/>
            <person name="Perbost C."/>
            <person name="Taillon B."/>
            <person name="Stella A."/>
            <person name="Solovyev V."/>
            <person name="Fawcett J.A."/>
            <person name="Sterck L."/>
            <person name="Vandepoele K."/>
            <person name="Grando S.M."/>
            <person name="Toppo S."/>
            <person name="Moser C."/>
            <person name="Lanchbury J."/>
            <person name="Bogden R."/>
            <person name="Skolnick M."/>
            <person name="Sgaramella V."/>
            <person name="Bhatnagar S.K."/>
            <person name="Fontana P."/>
            <person name="Gutin A."/>
            <person name="Van de Peer Y."/>
            <person name="Salamini F."/>
            <person name="Viola R."/>
        </authorList>
    </citation>
    <scope>NUCLEOTIDE SEQUENCE</scope>
</reference>
<evidence type="ECO:0000313" key="2">
    <source>
        <dbReference type="EMBL" id="CAN72712.1"/>
    </source>
</evidence>
<organism evidence="2">
    <name type="scientific">Vitis vinifera</name>
    <name type="common">Grape</name>
    <dbReference type="NCBI Taxonomy" id="29760"/>
    <lineage>
        <taxon>Eukaryota</taxon>
        <taxon>Viridiplantae</taxon>
        <taxon>Streptophyta</taxon>
        <taxon>Embryophyta</taxon>
        <taxon>Tracheophyta</taxon>
        <taxon>Spermatophyta</taxon>
        <taxon>Magnoliopsida</taxon>
        <taxon>eudicotyledons</taxon>
        <taxon>Gunneridae</taxon>
        <taxon>Pentapetalae</taxon>
        <taxon>rosids</taxon>
        <taxon>Vitales</taxon>
        <taxon>Vitaceae</taxon>
        <taxon>Viteae</taxon>
        <taxon>Vitis</taxon>
    </lineage>
</organism>